<comment type="caution">
    <text evidence="4">The sequence shown here is derived from an EMBL/GenBank/DDBJ whole genome shotgun (WGS) entry which is preliminary data.</text>
</comment>
<dbReference type="HOGENOM" id="CLU_011928_0_0_10"/>
<evidence type="ECO:0000313" key="5">
    <source>
        <dbReference type="Proteomes" id="UP000033035"/>
    </source>
</evidence>
<feature type="domain" description="GLUG" evidence="3">
    <location>
        <begin position="531"/>
        <end position="562"/>
    </location>
</feature>
<organism evidence="4 5">
    <name type="scientific">Parabacteroides gordonii MS-1 = DSM 23371</name>
    <dbReference type="NCBI Taxonomy" id="1203610"/>
    <lineage>
        <taxon>Bacteria</taxon>
        <taxon>Pseudomonadati</taxon>
        <taxon>Bacteroidota</taxon>
        <taxon>Bacteroidia</taxon>
        <taxon>Bacteroidales</taxon>
        <taxon>Tannerellaceae</taxon>
        <taxon>Parabacteroides</taxon>
    </lineage>
</organism>
<dbReference type="PATRIC" id="fig|1203610.3.peg.4854"/>
<dbReference type="AlphaFoldDB" id="A0A0F5IS32"/>
<keyword evidence="2" id="KW-0732">Signal</keyword>
<protein>
    <recommendedName>
        <fullName evidence="3">GLUG domain-containing protein</fullName>
    </recommendedName>
</protein>
<evidence type="ECO:0000256" key="1">
    <source>
        <dbReference type="SAM" id="MobiDB-lite"/>
    </source>
</evidence>
<sequence>MMKKSLHLISIRLLITIILCSLSKGVLAQDSTTETWEDLAEAPKDWNTNSKEINISSEKELAWVAKMVNNDEDTGDSNKKGFEGVTIILKADLNLAGHLWISIGKDNLNDEFIKLFKGTFDGGNFTISNMTINTVYAAGLFGHIKNATIKNVTLTGCSIKKTVEPEIRDLRNLFIGCIAANSKSSTIQSCHVEGLIKRENSEGETIGGIIGLGQESIVTDCTFEGAITVHQSEDGRKAHQGSGWIGGIVGDHVNENNIGSITNCHATITMDLEGADAGGITSINRGYIKDCTAKGKIDLTADNYLYGLGGIAGQNTARTNGDYSIEGCNSSCELTLIYTANETKPSGWNRAIAGGIAGEHCSRTLPIIGCTASGTITTQLITDQPDRVDLNLFKSYAGGIVGYSESEIRDCKSFVNISASTTIPATPIYAGGIVGYTSSKPVTNCIASGNMILDGFAIYGGGIAGYNYSVITNCQTNISVSSNKSKSRYSATINGISAKGRTCYIGGVSGINYKTIKNSYSTANLTTESSSNNYIGSLVGYNYGKNPIWGEIVDCYATGNITSTGVGNRVGGIVGQNESKVQNCYTTSQLEAIRTEQNKGYVGGIVGINTATGSIENCLGLNISGITNYTTAIGRIIGYYYTGGTVTNNYAHTEIPGNWDINKTELNGSDWDNVQTYPFAASDAWDFTDNTQLPKLKKINDDGSSYSEMIANQPSIPLLNLQYFTITFNKPDNGTLTVNQEDGTSISSGDKVLGGTKLIITTEASEGYQVNELLVNSTPFTSGDVLTVSSNIDIAVTITKKPEPTPDPDPDPTPKPDPDPTPTVYHIVTLPQIEGATTDPVAGEYEVEAWSSFRFYLTLDEAYSQSSPIVTTDRGETITPRSSDGAYIIKYVRQPIAISIDGIIKNPDPVANEKIDANSPKVWTKDSYLHLQTPQPETVFIYTFNGTLLKKLTNLSGNKILWLPQGNYIVLIGKERFKVQVK</sequence>
<dbReference type="STRING" id="1203610.HMPREF1536_04762"/>
<dbReference type="EMBL" id="AQHW01000027">
    <property type="protein sequence ID" value="KKB48298.1"/>
    <property type="molecule type" value="Genomic_DNA"/>
</dbReference>
<dbReference type="InterPro" id="IPR011493">
    <property type="entry name" value="GLUG"/>
</dbReference>
<dbReference type="Proteomes" id="UP000033035">
    <property type="component" value="Unassembled WGS sequence"/>
</dbReference>
<gene>
    <name evidence="4" type="ORF">HMPREF1536_04762</name>
</gene>
<evidence type="ECO:0000313" key="4">
    <source>
        <dbReference type="EMBL" id="KKB48298.1"/>
    </source>
</evidence>
<keyword evidence="5" id="KW-1185">Reference proteome</keyword>
<reference evidence="4 5" key="1">
    <citation type="submission" date="2013-04" db="EMBL/GenBank/DDBJ databases">
        <title>The Genome Sequence of Parabacteroides gordonii DSM 23371.</title>
        <authorList>
            <consortium name="The Broad Institute Genomics Platform"/>
            <person name="Earl A."/>
            <person name="Ward D."/>
            <person name="Feldgarden M."/>
            <person name="Gevers D."/>
            <person name="Martens E."/>
            <person name="Sakamoto M."/>
            <person name="Benno Y."/>
            <person name="Suzuki N."/>
            <person name="Matsunaga N."/>
            <person name="Koshihara K."/>
            <person name="Seki M."/>
            <person name="Komiya H."/>
            <person name="Walker B."/>
            <person name="Young S."/>
            <person name="Zeng Q."/>
            <person name="Gargeya S."/>
            <person name="Fitzgerald M."/>
            <person name="Haas B."/>
            <person name="Abouelleil A."/>
            <person name="Allen A.W."/>
            <person name="Alvarado L."/>
            <person name="Arachchi H.M."/>
            <person name="Berlin A.M."/>
            <person name="Chapman S.B."/>
            <person name="Gainer-Dewar J."/>
            <person name="Goldberg J."/>
            <person name="Griggs A."/>
            <person name="Gujja S."/>
            <person name="Hansen M."/>
            <person name="Howarth C."/>
            <person name="Imamovic A."/>
            <person name="Ireland A."/>
            <person name="Larimer J."/>
            <person name="McCowan C."/>
            <person name="Murphy C."/>
            <person name="Pearson M."/>
            <person name="Poon T.W."/>
            <person name="Priest M."/>
            <person name="Roberts A."/>
            <person name="Saif S."/>
            <person name="Shea T."/>
            <person name="Sisk P."/>
            <person name="Sykes S."/>
            <person name="Wortman J."/>
            <person name="Nusbaum C."/>
            <person name="Birren B."/>
        </authorList>
    </citation>
    <scope>NUCLEOTIDE SEQUENCE [LARGE SCALE GENOMIC DNA]</scope>
    <source>
        <strain evidence="4 5">MS-1</strain>
    </source>
</reference>
<evidence type="ECO:0000256" key="2">
    <source>
        <dbReference type="SAM" id="SignalP"/>
    </source>
</evidence>
<dbReference type="Pfam" id="PF07581">
    <property type="entry name" value="Glug"/>
    <property type="match status" value="1"/>
</dbReference>
<feature type="signal peptide" evidence="2">
    <location>
        <begin position="1"/>
        <end position="28"/>
    </location>
</feature>
<feature type="region of interest" description="Disordered" evidence="1">
    <location>
        <begin position="798"/>
        <end position="823"/>
    </location>
</feature>
<evidence type="ECO:0000259" key="3">
    <source>
        <dbReference type="Pfam" id="PF07581"/>
    </source>
</evidence>
<name>A0A0F5IS32_9BACT</name>
<dbReference type="Gene3D" id="2.160.20.110">
    <property type="match status" value="2"/>
</dbReference>
<feature type="chain" id="PRO_5002488340" description="GLUG domain-containing protein" evidence="2">
    <location>
        <begin position="29"/>
        <end position="982"/>
    </location>
</feature>
<accession>A0A0F5IS32</accession>
<proteinExistence type="predicted"/>